<feature type="binding site" evidence="5">
    <location>
        <position position="356"/>
    </location>
    <ligand>
        <name>substrate</name>
    </ligand>
</feature>
<proteinExistence type="inferred from homology"/>
<dbReference type="PRINTS" id="PR01181">
    <property type="entry name" value="DAPDCRBXLASE"/>
</dbReference>
<dbReference type="PRINTS" id="PR01179">
    <property type="entry name" value="ODADCRBXLASE"/>
</dbReference>
<comment type="cofactor">
    <cofactor evidence="1 5 7">
        <name>pyridoxal 5'-phosphate</name>
        <dbReference type="ChEBI" id="CHEBI:597326"/>
    </cofactor>
</comment>
<feature type="modified residue" description="N6-(pyridoxal phosphate)lysine" evidence="5">
    <location>
        <position position="49"/>
    </location>
</feature>
<feature type="binding site" evidence="5">
    <location>
        <position position="218"/>
    </location>
    <ligand>
        <name>pyridoxal 5'-phosphate</name>
        <dbReference type="ChEBI" id="CHEBI:597326"/>
    </ligand>
</feature>
<dbReference type="InterPro" id="IPR022653">
    <property type="entry name" value="De-COase2_pyr-phos_BS"/>
</dbReference>
<dbReference type="InterPro" id="IPR002986">
    <property type="entry name" value="DAP_deCOOHase_LysA"/>
</dbReference>
<dbReference type="InterPro" id="IPR029066">
    <property type="entry name" value="PLP-binding_barrel"/>
</dbReference>
<comment type="similarity">
    <text evidence="5">Belongs to the Orn/Lys/Arg decarboxylase class-II family. LysA subfamily.</text>
</comment>
<comment type="caution">
    <text evidence="5">Lacks conserved residue(s) required for the propagation of feature annotation.</text>
</comment>
<dbReference type="HAMAP" id="MF_02120">
    <property type="entry name" value="LysA"/>
    <property type="match status" value="1"/>
</dbReference>
<dbReference type="PANTHER" id="PTHR43727">
    <property type="entry name" value="DIAMINOPIMELATE DECARBOXYLASE"/>
    <property type="match status" value="1"/>
</dbReference>
<comment type="subunit">
    <text evidence="5">Homodimer.</text>
</comment>
<organism evidence="10 11">
    <name type="scientific">Robiginitalea marina</name>
    <dbReference type="NCBI Taxonomy" id="2954105"/>
    <lineage>
        <taxon>Bacteria</taxon>
        <taxon>Pseudomonadati</taxon>
        <taxon>Bacteroidota</taxon>
        <taxon>Flavobacteriia</taxon>
        <taxon>Flavobacteriales</taxon>
        <taxon>Flavobacteriaceae</taxon>
        <taxon>Robiginitalea</taxon>
    </lineage>
</organism>
<dbReference type="Gene3D" id="2.40.37.10">
    <property type="entry name" value="Lyase, Ornithine Decarboxylase, Chain A, domain 1"/>
    <property type="match status" value="1"/>
</dbReference>
<reference evidence="10 11" key="1">
    <citation type="submission" date="2022-06" db="EMBL/GenBank/DDBJ databases">
        <authorList>
            <person name="Xuan X."/>
        </authorList>
    </citation>
    <scope>NUCLEOTIDE SEQUENCE [LARGE SCALE GENOMIC DNA]</scope>
    <source>
        <strain evidence="10 11">2V75</strain>
    </source>
</reference>
<evidence type="ECO:0000259" key="8">
    <source>
        <dbReference type="Pfam" id="PF00278"/>
    </source>
</evidence>
<dbReference type="EC" id="4.1.1.20" evidence="5 6"/>
<name>A0ABT1AVF4_9FLAO</name>
<gene>
    <name evidence="5 10" type="primary">lysA</name>
    <name evidence="10" type="ORF">NG653_04170</name>
</gene>
<dbReference type="InterPro" id="IPR009006">
    <property type="entry name" value="Ala_racemase/Decarboxylase_C"/>
</dbReference>
<dbReference type="NCBIfam" id="TIGR01048">
    <property type="entry name" value="lysA"/>
    <property type="match status" value="1"/>
</dbReference>
<evidence type="ECO:0000256" key="1">
    <source>
        <dbReference type="ARBA" id="ARBA00001933"/>
    </source>
</evidence>
<keyword evidence="4 5" id="KW-0456">Lyase</keyword>
<evidence type="ECO:0000256" key="7">
    <source>
        <dbReference type="RuleBase" id="RU003738"/>
    </source>
</evidence>
<accession>A0ABT1AVF4</accession>
<feature type="binding site" evidence="5">
    <location>
        <position position="302"/>
    </location>
    <ligand>
        <name>substrate</name>
    </ligand>
</feature>
<evidence type="ECO:0000313" key="11">
    <source>
        <dbReference type="Proteomes" id="UP001206312"/>
    </source>
</evidence>
<dbReference type="Pfam" id="PF02784">
    <property type="entry name" value="Orn_Arg_deC_N"/>
    <property type="match status" value="1"/>
</dbReference>
<keyword evidence="11" id="KW-1185">Reference proteome</keyword>
<keyword evidence="3 5" id="KW-0663">Pyridoxal phosphate</keyword>
<evidence type="ECO:0000259" key="9">
    <source>
        <dbReference type="Pfam" id="PF02784"/>
    </source>
</evidence>
<dbReference type="InterPro" id="IPR000183">
    <property type="entry name" value="Orn/DAP/Arg_de-COase"/>
</dbReference>
<comment type="caution">
    <text evidence="10">The sequence shown here is derived from an EMBL/GenBank/DDBJ whole genome shotgun (WGS) entry which is preliminary data.</text>
</comment>
<dbReference type="InterPro" id="IPR022643">
    <property type="entry name" value="De-COase2_C"/>
</dbReference>
<dbReference type="PROSITE" id="PS00878">
    <property type="entry name" value="ODR_DC_2_1"/>
    <property type="match status" value="1"/>
</dbReference>
<dbReference type="EMBL" id="JAMXIB010000002">
    <property type="protein sequence ID" value="MCO5724039.1"/>
    <property type="molecule type" value="Genomic_DNA"/>
</dbReference>
<feature type="domain" description="Orn/DAP/Arg decarboxylase 2 C-terminal" evidence="8">
    <location>
        <begin position="18"/>
        <end position="354"/>
    </location>
</feature>
<dbReference type="Gene3D" id="3.20.20.10">
    <property type="entry name" value="Alanine racemase"/>
    <property type="match status" value="1"/>
</dbReference>
<evidence type="ECO:0000256" key="2">
    <source>
        <dbReference type="ARBA" id="ARBA00022793"/>
    </source>
</evidence>
<feature type="binding site" evidence="5">
    <location>
        <position position="298"/>
    </location>
    <ligand>
        <name>substrate</name>
    </ligand>
</feature>
<evidence type="ECO:0000256" key="5">
    <source>
        <dbReference type="HAMAP-Rule" id="MF_02120"/>
    </source>
</evidence>
<dbReference type="SUPFAM" id="SSF51419">
    <property type="entry name" value="PLP-binding barrel"/>
    <property type="match status" value="1"/>
</dbReference>
<evidence type="ECO:0000256" key="3">
    <source>
        <dbReference type="ARBA" id="ARBA00022898"/>
    </source>
</evidence>
<dbReference type="Proteomes" id="UP001206312">
    <property type="component" value="Unassembled WGS sequence"/>
</dbReference>
<dbReference type="PANTHER" id="PTHR43727:SF2">
    <property type="entry name" value="GROUP IV DECARBOXYLASE"/>
    <property type="match status" value="1"/>
</dbReference>
<protein>
    <recommendedName>
        <fullName evidence="5 6">Diaminopimelate decarboxylase</fullName>
        <shortName evidence="5">DAP decarboxylase</shortName>
        <shortName evidence="5">DAPDC</shortName>
        <ecNumber evidence="5 6">4.1.1.20</ecNumber>
    </recommendedName>
</protein>
<dbReference type="InterPro" id="IPR022644">
    <property type="entry name" value="De-COase2_N"/>
</dbReference>
<comment type="pathway">
    <text evidence="5 7">Amino-acid biosynthesis; L-lysine biosynthesis via DAP pathway; L-lysine from DL-2,6-diaminopimelate: step 1/1.</text>
</comment>
<dbReference type="GO" id="GO:0008836">
    <property type="term" value="F:diaminopimelate decarboxylase activity"/>
    <property type="evidence" value="ECO:0007669"/>
    <property type="project" value="UniProtKB-EC"/>
</dbReference>
<evidence type="ECO:0000256" key="6">
    <source>
        <dbReference type="NCBIfam" id="TIGR01048"/>
    </source>
</evidence>
<feature type="binding site" evidence="5">
    <location>
        <position position="356"/>
    </location>
    <ligand>
        <name>pyridoxal 5'-phosphate</name>
        <dbReference type="ChEBI" id="CHEBI:597326"/>
    </ligand>
</feature>
<comment type="catalytic activity">
    <reaction evidence="5 7">
        <text>meso-2,6-diaminopimelate + H(+) = L-lysine + CO2</text>
        <dbReference type="Rhea" id="RHEA:15101"/>
        <dbReference type="ChEBI" id="CHEBI:15378"/>
        <dbReference type="ChEBI" id="CHEBI:16526"/>
        <dbReference type="ChEBI" id="CHEBI:32551"/>
        <dbReference type="ChEBI" id="CHEBI:57791"/>
        <dbReference type="EC" id="4.1.1.20"/>
    </reaction>
</comment>
<dbReference type="RefSeq" id="WP_252740411.1">
    <property type="nucleotide sequence ID" value="NZ_JAMXIB010000002.1"/>
</dbReference>
<comment type="function">
    <text evidence="5">Specifically catalyzes the decarboxylation of meso-diaminopimelate (meso-DAP) to L-lysine.</text>
</comment>
<dbReference type="Pfam" id="PF00278">
    <property type="entry name" value="Orn_DAP_Arg_deC"/>
    <property type="match status" value="1"/>
</dbReference>
<dbReference type="SUPFAM" id="SSF50621">
    <property type="entry name" value="Alanine racemase C-terminal domain-like"/>
    <property type="match status" value="1"/>
</dbReference>
<feature type="domain" description="Orn/DAP/Arg decarboxylase 2 N-terminal" evidence="9">
    <location>
        <begin position="23"/>
        <end position="266"/>
    </location>
</feature>
<dbReference type="CDD" id="cd06828">
    <property type="entry name" value="PLPDE_III_DapDC"/>
    <property type="match status" value="1"/>
</dbReference>
<keyword evidence="5 7" id="KW-0457">Lysine biosynthesis</keyword>
<evidence type="ECO:0000313" key="10">
    <source>
        <dbReference type="EMBL" id="MCO5724039.1"/>
    </source>
</evidence>
<keyword evidence="2 5" id="KW-0210">Decarboxylase</keyword>
<keyword evidence="5" id="KW-0028">Amino-acid biosynthesis</keyword>
<sequence>MEATVLREIAEEFGAPVYVYDSGQIRSQFERLTRAFSQIPRLKLNYAAKALSNLTILRLMKHLGSGLDTVSIQEVRLGLLAGFAPQDIIYTPNGVSLEEIEEAAALGVRINIDNLSILEQFGTRHPEIPVCIRINPHVMAGGNSKISVGHIDSKFGISIHQIPHLLRIVDLTGMRVNGIHMHTGSDILDIDVFLYASEILFDTALQFKDLEFIDFGSGFKVPYREGDIQTNVEELGERLGGRFNAFCKEYGRELTLAFEPGKFLVSQAGYFMARVNVVKQTTSTVFAGVDSGFNHLIRPMLYGASHEIVNISNPDGKERYYSVVGYICETDTFGSNRRISEITEGDLLCFKNAGAYCFTMASNYNSRYRPAEVLWHEGKAYLIRERETFEDLVRNQVDLPALFDPQVADAH</sequence>
<evidence type="ECO:0000256" key="4">
    <source>
        <dbReference type="ARBA" id="ARBA00023239"/>
    </source>
</evidence>
<feature type="binding site" evidence="5">
    <location>
        <position position="329"/>
    </location>
    <ligand>
        <name>substrate</name>
    </ligand>
</feature>